<dbReference type="Gene3D" id="3.40.50.720">
    <property type="entry name" value="NAD(P)-binding Rossmann-like Domain"/>
    <property type="match status" value="1"/>
</dbReference>
<dbReference type="SUPFAM" id="SSF48179">
    <property type="entry name" value="6-phosphogluconate dehydrogenase C-terminal domain-like"/>
    <property type="match status" value="1"/>
</dbReference>
<dbReference type="InterPro" id="IPR015815">
    <property type="entry name" value="HIBADH-related"/>
</dbReference>
<dbReference type="PANTHER" id="PTHR43060">
    <property type="entry name" value="3-HYDROXYISOBUTYRATE DEHYDROGENASE-LIKE 1, MITOCHONDRIAL-RELATED"/>
    <property type="match status" value="1"/>
</dbReference>
<evidence type="ECO:0000259" key="6">
    <source>
        <dbReference type="Pfam" id="PF14833"/>
    </source>
</evidence>
<dbReference type="Pfam" id="PF14833">
    <property type="entry name" value="NAD_binding_11"/>
    <property type="match status" value="1"/>
</dbReference>
<dbReference type="InterPro" id="IPR006115">
    <property type="entry name" value="6PGDH_NADP-bd"/>
</dbReference>
<dbReference type="GO" id="GO:0016054">
    <property type="term" value="P:organic acid catabolic process"/>
    <property type="evidence" value="ECO:0007669"/>
    <property type="project" value="UniProtKB-ARBA"/>
</dbReference>
<evidence type="ECO:0000256" key="3">
    <source>
        <dbReference type="ARBA" id="ARBA00023027"/>
    </source>
</evidence>
<proteinExistence type="inferred from homology"/>
<keyword evidence="8" id="KW-1185">Reference proteome</keyword>
<dbReference type="InterPro" id="IPR029154">
    <property type="entry name" value="HIBADH-like_NADP-bd"/>
</dbReference>
<evidence type="ECO:0000313" key="7">
    <source>
        <dbReference type="EMBL" id="MXP10163.1"/>
    </source>
</evidence>
<organism evidence="7 8">
    <name type="scientific">Alteriqipengyuania halimionae</name>
    <dbReference type="NCBI Taxonomy" id="1926630"/>
    <lineage>
        <taxon>Bacteria</taxon>
        <taxon>Pseudomonadati</taxon>
        <taxon>Pseudomonadota</taxon>
        <taxon>Alphaproteobacteria</taxon>
        <taxon>Sphingomonadales</taxon>
        <taxon>Erythrobacteraceae</taxon>
        <taxon>Alteriqipengyuania</taxon>
    </lineage>
</organism>
<dbReference type="InterPro" id="IPR008927">
    <property type="entry name" value="6-PGluconate_DH-like_C_sf"/>
</dbReference>
<dbReference type="InterPro" id="IPR036291">
    <property type="entry name" value="NAD(P)-bd_dom_sf"/>
</dbReference>
<dbReference type="InterPro" id="IPR002204">
    <property type="entry name" value="3-OH-isobutyrate_DH-rel_CS"/>
</dbReference>
<evidence type="ECO:0000256" key="4">
    <source>
        <dbReference type="PIRSR" id="PIRSR000103-1"/>
    </source>
</evidence>
<dbReference type="GO" id="GO:0050661">
    <property type="term" value="F:NADP binding"/>
    <property type="evidence" value="ECO:0007669"/>
    <property type="project" value="InterPro"/>
</dbReference>
<sequence>MTDSKRICFLGLGTMGGPMARHLASAGHEVIVYNRSDARADAWLAQDDSGAIRVDTPAMGASGADAVIACVGRDADVEEVFLGADGALAAMDDGALLIDHTTVSAQLARRLAEQASAKAVHAIDAPVSGGQAGAEQGKLAIMCGGSEEAFALARPLMQAYSARIVHVGPPGAGQAAKMANQICIAGILAGLSEAVRFTQAQDIDPDKVFEAISGGAAQSWQMDNRWASMMAGEFDHGFAIDWMRKDLKLALDEADAVGVPLAVTALVDQFYAEIQALGGGRQDTSALVRRIAPGTGKQE</sequence>
<evidence type="ECO:0000256" key="2">
    <source>
        <dbReference type="ARBA" id="ARBA00023002"/>
    </source>
</evidence>
<protein>
    <submittedName>
        <fullName evidence="7">NAD-binding protein</fullName>
    </submittedName>
</protein>
<feature type="active site" evidence="4">
    <location>
        <position position="177"/>
    </location>
</feature>
<comment type="similarity">
    <text evidence="1">Belongs to the HIBADH-related family.</text>
</comment>
<accession>A0A6I4U5L4</accession>
<dbReference type="OrthoDB" id="9812907at2"/>
<dbReference type="GO" id="GO:0016491">
    <property type="term" value="F:oxidoreductase activity"/>
    <property type="evidence" value="ECO:0007669"/>
    <property type="project" value="UniProtKB-KW"/>
</dbReference>
<keyword evidence="2" id="KW-0560">Oxidoreductase</keyword>
<gene>
    <name evidence="7" type="ORF">GRI68_08220</name>
</gene>
<evidence type="ECO:0000259" key="5">
    <source>
        <dbReference type="Pfam" id="PF03446"/>
    </source>
</evidence>
<dbReference type="PROSITE" id="PS00895">
    <property type="entry name" value="3_HYDROXYISOBUT_DH"/>
    <property type="match status" value="1"/>
</dbReference>
<dbReference type="Pfam" id="PF03446">
    <property type="entry name" value="NAD_binding_2"/>
    <property type="match status" value="1"/>
</dbReference>
<dbReference type="EMBL" id="WTYR01000001">
    <property type="protein sequence ID" value="MXP10163.1"/>
    <property type="molecule type" value="Genomic_DNA"/>
</dbReference>
<dbReference type="PIRSF" id="PIRSF000103">
    <property type="entry name" value="HIBADH"/>
    <property type="match status" value="1"/>
</dbReference>
<comment type="caution">
    <text evidence="7">The sequence shown here is derived from an EMBL/GenBank/DDBJ whole genome shotgun (WGS) entry which is preliminary data.</text>
</comment>
<dbReference type="Gene3D" id="1.10.1040.10">
    <property type="entry name" value="N-(1-d-carboxylethyl)-l-norvaline Dehydrogenase, domain 2"/>
    <property type="match status" value="1"/>
</dbReference>
<evidence type="ECO:0000256" key="1">
    <source>
        <dbReference type="ARBA" id="ARBA00009080"/>
    </source>
</evidence>
<dbReference type="RefSeq" id="WP_160616797.1">
    <property type="nucleotide sequence ID" value="NZ_WTYR01000001.1"/>
</dbReference>
<keyword evidence="3" id="KW-0520">NAD</keyword>
<dbReference type="Proteomes" id="UP000429229">
    <property type="component" value="Unassembled WGS sequence"/>
</dbReference>
<dbReference type="SUPFAM" id="SSF51735">
    <property type="entry name" value="NAD(P)-binding Rossmann-fold domains"/>
    <property type="match status" value="1"/>
</dbReference>
<feature type="domain" description="6-phosphogluconate dehydrogenase NADP-binding" evidence="5">
    <location>
        <begin position="6"/>
        <end position="168"/>
    </location>
</feature>
<dbReference type="PANTHER" id="PTHR43060:SF15">
    <property type="entry name" value="3-HYDROXYISOBUTYRATE DEHYDROGENASE-LIKE 1, MITOCHONDRIAL-RELATED"/>
    <property type="match status" value="1"/>
</dbReference>
<feature type="domain" description="3-hydroxyisobutyrate dehydrogenase-like NAD-binding" evidence="6">
    <location>
        <begin position="171"/>
        <end position="290"/>
    </location>
</feature>
<reference evidence="7 8" key="1">
    <citation type="submission" date="2019-12" db="EMBL/GenBank/DDBJ databases">
        <title>Genomic-based taxomic classification of the family Erythrobacteraceae.</title>
        <authorList>
            <person name="Xu L."/>
        </authorList>
    </citation>
    <scope>NUCLEOTIDE SEQUENCE [LARGE SCALE GENOMIC DNA]</scope>
    <source>
        <strain evidence="7 8">LMG 29519</strain>
    </source>
</reference>
<dbReference type="AlphaFoldDB" id="A0A6I4U5L4"/>
<evidence type="ECO:0000313" key="8">
    <source>
        <dbReference type="Proteomes" id="UP000429229"/>
    </source>
</evidence>
<dbReference type="InterPro" id="IPR013328">
    <property type="entry name" value="6PGD_dom2"/>
</dbReference>
<dbReference type="GO" id="GO:0051287">
    <property type="term" value="F:NAD binding"/>
    <property type="evidence" value="ECO:0007669"/>
    <property type="project" value="InterPro"/>
</dbReference>
<name>A0A6I4U5L4_9SPHN</name>